<dbReference type="PANTHER" id="PTHR33744">
    <property type="entry name" value="CARBOHYDRATE DIACID REGULATOR"/>
    <property type="match status" value="1"/>
</dbReference>
<dbReference type="EMBL" id="PJMY01000003">
    <property type="protein sequence ID" value="PKV95395.1"/>
    <property type="molecule type" value="Genomic_DNA"/>
</dbReference>
<dbReference type="Gene3D" id="1.10.10.2840">
    <property type="entry name" value="PucR C-terminal helix-turn-helix domain"/>
    <property type="match status" value="1"/>
</dbReference>
<dbReference type="PANTHER" id="PTHR33744:SF7">
    <property type="entry name" value="PUCR FAMILY TRANSCRIPTIONAL REGULATOR"/>
    <property type="match status" value="1"/>
</dbReference>
<name>A0A2N3WNF2_9PSEU</name>
<dbReference type="Pfam" id="PF17853">
    <property type="entry name" value="GGDEF_2"/>
    <property type="match status" value="1"/>
</dbReference>
<accession>A0A2N3WNF2</accession>
<reference evidence="4 5" key="1">
    <citation type="submission" date="2017-12" db="EMBL/GenBank/DDBJ databases">
        <title>Sequencing the genomes of 1000 Actinobacteria strains.</title>
        <authorList>
            <person name="Klenk H.-P."/>
        </authorList>
    </citation>
    <scope>NUCLEOTIDE SEQUENCE [LARGE SCALE GENOMIC DNA]</scope>
    <source>
        <strain evidence="4 5">DSM 45165</strain>
    </source>
</reference>
<dbReference type="InterPro" id="IPR042070">
    <property type="entry name" value="PucR_C-HTH_sf"/>
</dbReference>
<evidence type="ECO:0000313" key="4">
    <source>
        <dbReference type="EMBL" id="PKV95395.1"/>
    </source>
</evidence>
<dbReference type="InterPro" id="IPR025736">
    <property type="entry name" value="PucR_C-HTH_dom"/>
</dbReference>
<dbReference type="RefSeq" id="WP_101438516.1">
    <property type="nucleotide sequence ID" value="NZ_PJMY01000003.1"/>
</dbReference>
<organism evidence="4 5">
    <name type="scientific">Amycolatopsis echigonensis</name>
    <dbReference type="NCBI Taxonomy" id="2576905"/>
    <lineage>
        <taxon>Bacteria</taxon>
        <taxon>Bacillati</taxon>
        <taxon>Actinomycetota</taxon>
        <taxon>Actinomycetes</taxon>
        <taxon>Pseudonocardiales</taxon>
        <taxon>Pseudonocardiaceae</taxon>
        <taxon>Amycolatopsis</taxon>
    </lineage>
</organism>
<dbReference type="AlphaFoldDB" id="A0A2N3WNF2"/>
<keyword evidence="5" id="KW-1185">Reference proteome</keyword>
<dbReference type="Proteomes" id="UP000233750">
    <property type="component" value="Unassembled WGS sequence"/>
</dbReference>
<dbReference type="Pfam" id="PF13556">
    <property type="entry name" value="HTH_30"/>
    <property type="match status" value="1"/>
</dbReference>
<dbReference type="InterPro" id="IPR041522">
    <property type="entry name" value="CdaR_GGDEF"/>
</dbReference>
<dbReference type="InterPro" id="IPR051448">
    <property type="entry name" value="CdaR-like_regulators"/>
</dbReference>
<proteinExistence type="inferred from homology"/>
<evidence type="ECO:0000259" key="3">
    <source>
        <dbReference type="Pfam" id="PF17853"/>
    </source>
</evidence>
<evidence type="ECO:0000256" key="1">
    <source>
        <dbReference type="ARBA" id="ARBA00006754"/>
    </source>
</evidence>
<comment type="similarity">
    <text evidence="1">Belongs to the CdaR family.</text>
</comment>
<gene>
    <name evidence="4" type="ORF">ATK30_6313</name>
</gene>
<evidence type="ECO:0000259" key="2">
    <source>
        <dbReference type="Pfam" id="PF13556"/>
    </source>
</evidence>
<evidence type="ECO:0000313" key="5">
    <source>
        <dbReference type="Proteomes" id="UP000233750"/>
    </source>
</evidence>
<dbReference type="OrthoDB" id="3190266at2"/>
<sequence>MNGDAGSGTVASQRDPDGPGVCLGEVLRWGRLAAATLLGGESALDRRATRVLIAPAGRSREGGFAGAIVLLDGRELALDTYLVDVTLRWMGEAGAIMLVVVSPEQPPGIASCRLADRSGVALVETDDTVLELADALRELVEAPQRVLARVIVDAVDKLAHLSPSSGVAGVLDVVRQALGAQVSLIAAEGELLAGDPLTPPLLRKDQVNVQLSTVVGTTHRVTQPVTLASGERPSFWIVAELEAPGEVRTSAARSLLKIGSSYVANRLISDRLEQERDARARLGVLNAIIATAGRPSAALVQQVATLGWITDGWATAVHLRIAGPVDSMQILALTDPVRALLAEAGFDGPLVERSDGWTTWTVRLVEPPAASFAHDTAAVRQAVRRFLEKRDHLRVYAGIGRPYLGLQGLKRSLAEAHEAMTIAQGAGSRSGVQHIDEVGLQRILVGWYSSEESRDLARSLLRPVLEIDRQEELLSTLEVFLDNESSPTVTAEILGVHRNTVVNRISRAKSVLSADLDDPDERLAVQLACRLAKLRG</sequence>
<comment type="caution">
    <text evidence="4">The sequence shown here is derived from an EMBL/GenBank/DDBJ whole genome shotgun (WGS) entry which is preliminary data.</text>
</comment>
<feature type="domain" description="PucR C-terminal helix-turn-helix" evidence="2">
    <location>
        <begin position="473"/>
        <end position="531"/>
    </location>
</feature>
<protein>
    <submittedName>
        <fullName evidence="4">PucR-like helix-turn-helix protein</fullName>
    </submittedName>
</protein>
<feature type="domain" description="CdaR GGDEF-like" evidence="3">
    <location>
        <begin position="293"/>
        <end position="421"/>
    </location>
</feature>